<gene>
    <name evidence="2" type="ORF">PG994_015127</name>
</gene>
<dbReference type="EMBL" id="JAQQWL010000016">
    <property type="protein sequence ID" value="KAK8038360.1"/>
    <property type="molecule type" value="Genomic_DNA"/>
</dbReference>
<organism evidence="2 3">
    <name type="scientific">Apiospora phragmitis</name>
    <dbReference type="NCBI Taxonomy" id="2905665"/>
    <lineage>
        <taxon>Eukaryota</taxon>
        <taxon>Fungi</taxon>
        <taxon>Dikarya</taxon>
        <taxon>Ascomycota</taxon>
        <taxon>Pezizomycotina</taxon>
        <taxon>Sordariomycetes</taxon>
        <taxon>Xylariomycetidae</taxon>
        <taxon>Amphisphaeriales</taxon>
        <taxon>Apiosporaceae</taxon>
        <taxon>Apiospora</taxon>
    </lineage>
</organism>
<dbReference type="GeneID" id="92099599"/>
<evidence type="ECO:0000313" key="3">
    <source>
        <dbReference type="Proteomes" id="UP001480595"/>
    </source>
</evidence>
<feature type="domain" description="Azaphilone pigments biosynthesis cluster protein L N-terminal" evidence="1">
    <location>
        <begin position="1"/>
        <end position="172"/>
    </location>
</feature>
<proteinExistence type="predicted"/>
<dbReference type="Proteomes" id="UP001480595">
    <property type="component" value="Unassembled WGS sequence"/>
</dbReference>
<reference evidence="2 3" key="1">
    <citation type="submission" date="2023-01" db="EMBL/GenBank/DDBJ databases">
        <title>Analysis of 21 Apiospora genomes using comparative genomics revels a genus with tremendous synthesis potential of carbohydrate active enzymes and secondary metabolites.</title>
        <authorList>
            <person name="Sorensen T."/>
        </authorList>
    </citation>
    <scope>NUCLEOTIDE SEQUENCE [LARGE SCALE GENOMIC DNA]</scope>
    <source>
        <strain evidence="2 3">CBS 135458</strain>
    </source>
</reference>
<protein>
    <recommendedName>
        <fullName evidence="1">Azaphilone pigments biosynthesis cluster protein L N-terminal domain-containing protein</fullName>
    </recommendedName>
</protein>
<name>A0ABR1SXE4_9PEZI</name>
<comment type="caution">
    <text evidence="2">The sequence shown here is derived from an EMBL/GenBank/DDBJ whole genome shotgun (WGS) entry which is preliminary data.</text>
</comment>
<accession>A0ABR1SXE4</accession>
<keyword evidence="3" id="KW-1185">Reference proteome</keyword>
<sequence length="174" mass="18940">MDPPSITASALAVGGFALKSSMALHGIIRGLHSQDRDARALKAEIGDLTGVLSSLLETITANPSLDFEYLKRPLQRCGNACEEYGKIIVRCTKHSSATSRSSVRDWITQKYLQGDINDFRAMIAAHKSTINIALANANLRIAAISPEVLEDYKDMIADTTTDLKAHLQDLQGKN</sequence>
<evidence type="ECO:0000259" key="1">
    <source>
        <dbReference type="Pfam" id="PF17111"/>
    </source>
</evidence>
<dbReference type="Pfam" id="PF17111">
    <property type="entry name" value="PigL_N"/>
    <property type="match status" value="1"/>
</dbReference>
<dbReference type="RefSeq" id="XP_066708212.1">
    <property type="nucleotide sequence ID" value="XM_066866536.1"/>
</dbReference>
<evidence type="ECO:0000313" key="2">
    <source>
        <dbReference type="EMBL" id="KAK8038360.1"/>
    </source>
</evidence>
<dbReference type="InterPro" id="IPR031348">
    <property type="entry name" value="PigL_N"/>
</dbReference>